<feature type="transmembrane region" description="Helical" evidence="1">
    <location>
        <begin position="81"/>
        <end position="101"/>
    </location>
</feature>
<proteinExistence type="predicted"/>
<reference evidence="2 3" key="1">
    <citation type="submission" date="2020-08" db="EMBL/GenBank/DDBJ databases">
        <title>Whole genome shotgun sequence of Actinoplanes ianthinogenes NBRC 13996.</title>
        <authorList>
            <person name="Komaki H."/>
            <person name="Tamura T."/>
        </authorList>
    </citation>
    <scope>NUCLEOTIDE SEQUENCE [LARGE SCALE GENOMIC DNA]</scope>
    <source>
        <strain evidence="2 3">NBRC 13996</strain>
    </source>
</reference>
<organism evidence="2 3">
    <name type="scientific">Actinoplanes ianthinogenes</name>
    <dbReference type="NCBI Taxonomy" id="122358"/>
    <lineage>
        <taxon>Bacteria</taxon>
        <taxon>Bacillati</taxon>
        <taxon>Actinomycetota</taxon>
        <taxon>Actinomycetes</taxon>
        <taxon>Micromonosporales</taxon>
        <taxon>Micromonosporaceae</taxon>
        <taxon>Actinoplanes</taxon>
    </lineage>
</organism>
<dbReference type="EMBL" id="AP023356">
    <property type="protein sequence ID" value="BCJ48124.1"/>
    <property type="molecule type" value="Genomic_DNA"/>
</dbReference>
<keyword evidence="1" id="KW-1133">Transmembrane helix</keyword>
<feature type="transmembrane region" description="Helical" evidence="1">
    <location>
        <begin position="29"/>
        <end position="45"/>
    </location>
</feature>
<gene>
    <name evidence="2" type="ORF">Aiant_87810</name>
</gene>
<feature type="transmembrane region" description="Helical" evidence="1">
    <location>
        <begin position="57"/>
        <end position="75"/>
    </location>
</feature>
<protein>
    <recommendedName>
        <fullName evidence="4">Histidine kinase</fullName>
    </recommendedName>
</protein>
<evidence type="ECO:0000256" key="1">
    <source>
        <dbReference type="SAM" id="Phobius"/>
    </source>
</evidence>
<accession>A0ABN6CTS6</accession>
<evidence type="ECO:0008006" key="4">
    <source>
        <dbReference type="Google" id="ProtNLM"/>
    </source>
</evidence>
<keyword evidence="1" id="KW-0812">Transmembrane</keyword>
<sequence>MRLLAVVLFLLLAVTGVTALGRGVDGVAVPMVVAGLAGAAVAVVSRTPRWVRPAQSGAVGAAVILVVAGALLAPSGAERGFVIGVDLLVGGLLVAFALLALPRSDSS</sequence>
<dbReference type="RefSeq" id="WP_189330448.1">
    <property type="nucleotide sequence ID" value="NZ_AP023356.1"/>
</dbReference>
<name>A0ABN6CTS6_9ACTN</name>
<keyword evidence="3" id="KW-1185">Reference proteome</keyword>
<keyword evidence="1" id="KW-0472">Membrane</keyword>
<dbReference type="Proteomes" id="UP000676967">
    <property type="component" value="Chromosome"/>
</dbReference>
<evidence type="ECO:0000313" key="3">
    <source>
        <dbReference type="Proteomes" id="UP000676967"/>
    </source>
</evidence>
<evidence type="ECO:0000313" key="2">
    <source>
        <dbReference type="EMBL" id="BCJ48124.1"/>
    </source>
</evidence>